<gene>
    <name evidence="8" type="ORF">BBK14_03790</name>
</gene>
<accession>A0A1S1Q7W1</accession>
<dbReference type="SMART" id="SM01043">
    <property type="entry name" value="BTAD"/>
    <property type="match status" value="1"/>
</dbReference>
<dbReference type="PANTHER" id="PTHR35807:SF1">
    <property type="entry name" value="TRANSCRIPTIONAL REGULATOR REDD"/>
    <property type="match status" value="1"/>
</dbReference>
<dbReference type="SMART" id="SM00862">
    <property type="entry name" value="Trans_reg_C"/>
    <property type="match status" value="1"/>
</dbReference>
<dbReference type="InterPro" id="IPR005158">
    <property type="entry name" value="BTAD"/>
</dbReference>
<dbReference type="EMBL" id="MAXA01000213">
    <property type="protein sequence ID" value="OHV28284.1"/>
    <property type="molecule type" value="Genomic_DNA"/>
</dbReference>
<evidence type="ECO:0000256" key="3">
    <source>
        <dbReference type="ARBA" id="ARBA00023125"/>
    </source>
</evidence>
<sequence length="288" mass="31836">MEPRRHLPFRVLGPLEVNASDGHTVPIGQPKKRRLLSLLLFSRGRWTSTERIRSVLWDADPPPSALGNIKTYVSDLRQMLPPGETAGLGRIQSRPGGYRLNAAATEVDVWIFEDAARRGQDARWAGDRDRAVDLFGDALAVWRGEPYDELPEEVTRAESARLHELRAVVHEDLIDALLDRGQYDRVLPMLRALTVQHPLRERLWGQFLVAACRSGHRAEALAAYRTAYHLLSRELGVEPSGELRRIHAQVLAGELDAATAPAGAPAGANGWGGGRARPRAAGGREERV</sequence>
<evidence type="ECO:0000256" key="4">
    <source>
        <dbReference type="ARBA" id="ARBA00023163"/>
    </source>
</evidence>
<dbReference type="Gene3D" id="1.10.10.10">
    <property type="entry name" value="Winged helix-like DNA-binding domain superfamily/Winged helix DNA-binding domain"/>
    <property type="match status" value="1"/>
</dbReference>
<comment type="caution">
    <text evidence="8">The sequence shown here is derived from an EMBL/GenBank/DDBJ whole genome shotgun (WGS) entry which is preliminary data.</text>
</comment>
<protein>
    <submittedName>
        <fullName evidence="8">SARP family transcriptional regulator</fullName>
    </submittedName>
</protein>
<dbReference type="AlphaFoldDB" id="A0A1S1Q7W1"/>
<dbReference type="Pfam" id="PF03704">
    <property type="entry name" value="BTAD"/>
    <property type="match status" value="1"/>
</dbReference>
<feature type="domain" description="OmpR/PhoB-type" evidence="6">
    <location>
        <begin position="22"/>
        <end position="100"/>
    </location>
</feature>
<dbReference type="CDD" id="cd15831">
    <property type="entry name" value="BTAD"/>
    <property type="match status" value="1"/>
</dbReference>
<evidence type="ECO:0000313" key="8">
    <source>
        <dbReference type="EMBL" id="OHV28284.1"/>
    </source>
</evidence>
<feature type="region of interest" description="Disordered" evidence="5">
    <location>
        <begin position="262"/>
        <end position="288"/>
    </location>
</feature>
<evidence type="ECO:0000256" key="2">
    <source>
        <dbReference type="ARBA" id="ARBA00023015"/>
    </source>
</evidence>
<dbReference type="GO" id="GO:0003677">
    <property type="term" value="F:DNA binding"/>
    <property type="evidence" value="ECO:0007669"/>
    <property type="project" value="UniProtKB-KW"/>
</dbReference>
<evidence type="ECO:0000259" key="7">
    <source>
        <dbReference type="SMART" id="SM01043"/>
    </source>
</evidence>
<dbReference type="InterPro" id="IPR011990">
    <property type="entry name" value="TPR-like_helical_dom_sf"/>
</dbReference>
<dbReference type="InterPro" id="IPR051677">
    <property type="entry name" value="AfsR-DnrI-RedD_regulator"/>
</dbReference>
<dbReference type="PANTHER" id="PTHR35807">
    <property type="entry name" value="TRANSCRIPTIONAL REGULATOR REDD-RELATED"/>
    <property type="match status" value="1"/>
</dbReference>
<evidence type="ECO:0000259" key="6">
    <source>
        <dbReference type="SMART" id="SM00862"/>
    </source>
</evidence>
<reference evidence="9" key="1">
    <citation type="submission" date="2016-07" db="EMBL/GenBank/DDBJ databases">
        <title>Frankia sp. NRRL B-16219 Genome sequencing.</title>
        <authorList>
            <person name="Ghodhbane-Gtari F."/>
            <person name="Swanson E."/>
            <person name="Gueddou A."/>
            <person name="Louati M."/>
            <person name="Nouioui I."/>
            <person name="Hezbri K."/>
            <person name="Abebe-Akele F."/>
            <person name="Simpson S."/>
            <person name="Morris K."/>
            <person name="Thomas K."/>
            <person name="Gtari M."/>
            <person name="Tisa L.S."/>
        </authorList>
    </citation>
    <scope>NUCLEOTIDE SEQUENCE [LARGE SCALE GENOMIC DNA]</scope>
    <source>
        <strain evidence="9">NRRL B-16219</strain>
    </source>
</reference>
<evidence type="ECO:0000313" key="9">
    <source>
        <dbReference type="Proteomes" id="UP000179769"/>
    </source>
</evidence>
<evidence type="ECO:0000256" key="1">
    <source>
        <dbReference type="ARBA" id="ARBA00005820"/>
    </source>
</evidence>
<dbReference type="Gene3D" id="1.25.40.10">
    <property type="entry name" value="Tetratricopeptide repeat domain"/>
    <property type="match status" value="1"/>
</dbReference>
<organism evidence="8 9">
    <name type="scientific">Parafrankia soli</name>
    <dbReference type="NCBI Taxonomy" id="2599596"/>
    <lineage>
        <taxon>Bacteria</taxon>
        <taxon>Bacillati</taxon>
        <taxon>Actinomycetota</taxon>
        <taxon>Actinomycetes</taxon>
        <taxon>Frankiales</taxon>
        <taxon>Frankiaceae</taxon>
        <taxon>Parafrankia</taxon>
    </lineage>
</organism>
<dbReference type="GO" id="GO:0006355">
    <property type="term" value="P:regulation of DNA-templated transcription"/>
    <property type="evidence" value="ECO:0007669"/>
    <property type="project" value="InterPro"/>
</dbReference>
<dbReference type="RefSeq" id="WP_071063680.1">
    <property type="nucleotide sequence ID" value="NZ_JBFLUH010000086.1"/>
</dbReference>
<dbReference type="SUPFAM" id="SSF46894">
    <property type="entry name" value="C-terminal effector domain of the bipartite response regulators"/>
    <property type="match status" value="1"/>
</dbReference>
<dbReference type="Proteomes" id="UP000179769">
    <property type="component" value="Unassembled WGS sequence"/>
</dbReference>
<evidence type="ECO:0000256" key="5">
    <source>
        <dbReference type="SAM" id="MobiDB-lite"/>
    </source>
</evidence>
<dbReference type="OrthoDB" id="4336084at2"/>
<dbReference type="GO" id="GO:0000160">
    <property type="term" value="P:phosphorelay signal transduction system"/>
    <property type="evidence" value="ECO:0007669"/>
    <property type="project" value="InterPro"/>
</dbReference>
<feature type="domain" description="Bacterial transcriptional activator" evidence="7">
    <location>
        <begin position="107"/>
        <end position="251"/>
    </location>
</feature>
<keyword evidence="4" id="KW-0804">Transcription</keyword>
<proteinExistence type="inferred from homology"/>
<dbReference type="InterPro" id="IPR001867">
    <property type="entry name" value="OmpR/PhoB-type_DNA-bd"/>
</dbReference>
<keyword evidence="3" id="KW-0238">DNA-binding</keyword>
<comment type="similarity">
    <text evidence="1">Belongs to the AfsR/DnrI/RedD regulatory family.</text>
</comment>
<dbReference type="SUPFAM" id="SSF48452">
    <property type="entry name" value="TPR-like"/>
    <property type="match status" value="1"/>
</dbReference>
<dbReference type="InterPro" id="IPR016032">
    <property type="entry name" value="Sig_transdc_resp-reg_C-effctor"/>
</dbReference>
<keyword evidence="2" id="KW-0805">Transcription regulation</keyword>
<dbReference type="InterPro" id="IPR036388">
    <property type="entry name" value="WH-like_DNA-bd_sf"/>
</dbReference>
<name>A0A1S1Q7W1_9ACTN</name>
<keyword evidence="9" id="KW-1185">Reference proteome</keyword>